<dbReference type="InterPro" id="IPR015358">
    <property type="entry name" value="Tscrpt_reg_MerR_DNA-bd"/>
</dbReference>
<dbReference type="PRINTS" id="PR00040">
    <property type="entry name" value="HTHMERR"/>
</dbReference>
<comment type="caution">
    <text evidence="5">The sequence shown here is derived from an EMBL/GenBank/DDBJ whole genome shotgun (WGS) entry which is preliminary data.</text>
</comment>
<evidence type="ECO:0000256" key="2">
    <source>
        <dbReference type="ARBA" id="ARBA00023125"/>
    </source>
</evidence>
<dbReference type="InterPro" id="IPR047057">
    <property type="entry name" value="MerR_fam"/>
</dbReference>
<dbReference type="AlphaFoldDB" id="A0A542VZI9"/>
<keyword evidence="1" id="KW-0805">Transcription regulation</keyword>
<dbReference type="GO" id="GO:0003700">
    <property type="term" value="F:DNA-binding transcription factor activity"/>
    <property type="evidence" value="ECO:0007669"/>
    <property type="project" value="InterPro"/>
</dbReference>
<accession>A0A542VZI9</accession>
<dbReference type="Proteomes" id="UP000316887">
    <property type="component" value="Unassembled WGS sequence"/>
</dbReference>
<dbReference type="RefSeq" id="WP_141919148.1">
    <property type="nucleotide sequence ID" value="NZ_VFOF01000001.1"/>
</dbReference>
<dbReference type="Pfam" id="PF00376">
    <property type="entry name" value="MerR"/>
    <property type="match status" value="1"/>
</dbReference>
<sequence>MNADYFTIGTLAKETETKIVTIRYYESIGLLPEPPRTEGNYRLYNRSHLMRLTFIRRCRSLGFTLNHVRELLALTEKQDQDCNEVDRLAHSHLEAVEHKIQDLTKLAKELRHQINSCQGGRIADCHILEALSS</sequence>
<evidence type="ECO:0000313" key="5">
    <source>
        <dbReference type="EMBL" id="TQL16741.1"/>
    </source>
</evidence>
<dbReference type="SMART" id="SM00422">
    <property type="entry name" value="HTH_MERR"/>
    <property type="match status" value="1"/>
</dbReference>
<keyword evidence="2" id="KW-0238">DNA-binding</keyword>
<organism evidence="5 6">
    <name type="scientific">Zymomonas mobilis</name>
    <dbReference type="NCBI Taxonomy" id="542"/>
    <lineage>
        <taxon>Bacteria</taxon>
        <taxon>Pseudomonadati</taxon>
        <taxon>Pseudomonadota</taxon>
        <taxon>Alphaproteobacteria</taxon>
        <taxon>Sphingomonadales</taxon>
        <taxon>Zymomonadaceae</taxon>
        <taxon>Zymomonas</taxon>
    </lineage>
</organism>
<dbReference type="EMBL" id="VFOF01000001">
    <property type="protein sequence ID" value="TQL16741.1"/>
    <property type="molecule type" value="Genomic_DNA"/>
</dbReference>
<dbReference type="InterPro" id="IPR009061">
    <property type="entry name" value="DNA-bd_dom_put_sf"/>
</dbReference>
<dbReference type="PANTHER" id="PTHR30204">
    <property type="entry name" value="REDOX-CYCLING DRUG-SENSING TRANSCRIPTIONAL ACTIVATOR SOXR"/>
    <property type="match status" value="1"/>
</dbReference>
<evidence type="ECO:0000256" key="3">
    <source>
        <dbReference type="ARBA" id="ARBA00023163"/>
    </source>
</evidence>
<feature type="domain" description="HTH merR-type" evidence="4">
    <location>
        <begin position="5"/>
        <end position="74"/>
    </location>
</feature>
<evidence type="ECO:0000313" key="6">
    <source>
        <dbReference type="Proteomes" id="UP000316887"/>
    </source>
</evidence>
<dbReference type="PANTHER" id="PTHR30204:SF92">
    <property type="entry name" value="HTH-TYPE TRANSCRIPTIONAL REGULATOR ZNTR"/>
    <property type="match status" value="1"/>
</dbReference>
<protein>
    <submittedName>
        <fullName evidence="5">Cu(I)-responsive transcriptional regulator</fullName>
    </submittedName>
</protein>
<proteinExistence type="predicted"/>
<evidence type="ECO:0000256" key="1">
    <source>
        <dbReference type="ARBA" id="ARBA00023015"/>
    </source>
</evidence>
<dbReference type="CDD" id="cd04785">
    <property type="entry name" value="HTH_CadR-PbrR-like"/>
    <property type="match status" value="1"/>
</dbReference>
<dbReference type="Pfam" id="PF09278">
    <property type="entry name" value="MerR-DNA-bind"/>
    <property type="match status" value="1"/>
</dbReference>
<dbReference type="PROSITE" id="PS50937">
    <property type="entry name" value="HTH_MERR_2"/>
    <property type="match status" value="1"/>
</dbReference>
<dbReference type="Gene3D" id="1.10.1660.10">
    <property type="match status" value="1"/>
</dbReference>
<dbReference type="SUPFAM" id="SSF46955">
    <property type="entry name" value="Putative DNA-binding domain"/>
    <property type="match status" value="1"/>
</dbReference>
<reference evidence="5 6" key="1">
    <citation type="submission" date="2019-06" db="EMBL/GenBank/DDBJ databases">
        <title>Genome sequencing of Zymomonas mobilis strains for genetic engineering and biofuel applications.</title>
        <authorList>
            <person name="Teravest M."/>
        </authorList>
    </citation>
    <scope>NUCLEOTIDE SEQUENCE [LARGE SCALE GENOMIC DNA]</scope>
    <source>
        <strain evidence="5 6">AN0101</strain>
    </source>
</reference>
<name>A0A542VZI9_ZYMMB</name>
<dbReference type="OrthoDB" id="9802944at2"/>
<evidence type="ECO:0000259" key="4">
    <source>
        <dbReference type="PROSITE" id="PS50937"/>
    </source>
</evidence>
<dbReference type="InterPro" id="IPR000551">
    <property type="entry name" value="MerR-type_HTH_dom"/>
</dbReference>
<keyword evidence="3" id="KW-0804">Transcription</keyword>
<dbReference type="GO" id="GO:0003677">
    <property type="term" value="F:DNA binding"/>
    <property type="evidence" value="ECO:0007669"/>
    <property type="project" value="UniProtKB-KW"/>
</dbReference>
<gene>
    <name evidence="5" type="ORF">FBY58_0285</name>
</gene>